<evidence type="ECO:0000313" key="3">
    <source>
        <dbReference type="EMBL" id="PRF63048.1"/>
    </source>
</evidence>
<dbReference type="SUPFAM" id="SSF55729">
    <property type="entry name" value="Acyl-CoA N-acyltransferases (Nat)"/>
    <property type="match status" value="1"/>
</dbReference>
<feature type="domain" description="N-acetyltransferase" evidence="2">
    <location>
        <begin position="1"/>
        <end position="143"/>
    </location>
</feature>
<dbReference type="InterPro" id="IPR016181">
    <property type="entry name" value="Acyl_CoA_acyltransferase"/>
</dbReference>
<dbReference type="RefSeq" id="WP_105797433.1">
    <property type="nucleotide sequence ID" value="NZ_JAHPNZ010000008.1"/>
</dbReference>
<dbReference type="GO" id="GO:0008080">
    <property type="term" value="F:N-acetyltransferase activity"/>
    <property type="evidence" value="ECO:0007669"/>
    <property type="project" value="InterPro"/>
</dbReference>
<dbReference type="PANTHER" id="PTHR13947">
    <property type="entry name" value="GNAT FAMILY N-ACETYLTRANSFERASE"/>
    <property type="match status" value="1"/>
</dbReference>
<dbReference type="Pfam" id="PF13508">
    <property type="entry name" value="Acetyltransf_7"/>
    <property type="match status" value="1"/>
</dbReference>
<name>A0A2S9MV17_9BURK</name>
<gene>
    <name evidence="3" type="ORF">C6Q15_08960</name>
</gene>
<dbReference type="Gene3D" id="3.40.630.30">
    <property type="match status" value="1"/>
</dbReference>
<dbReference type="EMBL" id="PVGH01000040">
    <property type="protein sequence ID" value="PRF63048.1"/>
    <property type="molecule type" value="Genomic_DNA"/>
</dbReference>
<dbReference type="PROSITE" id="PS51186">
    <property type="entry name" value="GNAT"/>
    <property type="match status" value="1"/>
</dbReference>
<dbReference type="NCBIfam" id="NF040501">
    <property type="entry name" value="resist_ArsN2"/>
    <property type="match status" value="1"/>
</dbReference>
<evidence type="ECO:0000313" key="4">
    <source>
        <dbReference type="Proteomes" id="UP000238982"/>
    </source>
</evidence>
<dbReference type="Proteomes" id="UP000238982">
    <property type="component" value="Unassembled WGS sequence"/>
</dbReference>
<dbReference type="InterPro" id="IPR000182">
    <property type="entry name" value="GNAT_dom"/>
</dbReference>
<reference evidence="3 4" key="1">
    <citation type="submission" date="2018-03" db="EMBL/GenBank/DDBJ databases">
        <authorList>
            <person name="Keele B.F."/>
        </authorList>
    </citation>
    <scope>NUCLEOTIDE SEQUENCE [LARGE SCALE GENOMIC DNA]</scope>
    <source>
        <strain evidence="3 4">AU19729</strain>
    </source>
</reference>
<proteinExistence type="predicted"/>
<evidence type="ECO:0000256" key="1">
    <source>
        <dbReference type="ARBA" id="ARBA00022679"/>
    </source>
</evidence>
<dbReference type="CDD" id="cd04301">
    <property type="entry name" value="NAT_SF"/>
    <property type="match status" value="1"/>
</dbReference>
<keyword evidence="1 3" id="KW-0808">Transferase</keyword>
<dbReference type="InterPro" id="IPR050769">
    <property type="entry name" value="NAT_camello-type"/>
</dbReference>
<accession>A0A2S9MV17</accession>
<sequence>MDIRPATVADLASIERLLLQCDLPIIGASDHLHNFVVAIDGSTMCGCGGVEHYGEAALLRSIAVAEHVRDAGLGRAIVSQLIARSRAWNVRSMVLLTTTAAGYFAHLGFERITRDQVPASVLVSSQFQGACPTSAGAMLKELTSEP</sequence>
<organism evidence="3 4">
    <name type="scientific">Burkholderia multivorans</name>
    <dbReference type="NCBI Taxonomy" id="87883"/>
    <lineage>
        <taxon>Bacteria</taxon>
        <taxon>Pseudomonadati</taxon>
        <taxon>Pseudomonadota</taxon>
        <taxon>Betaproteobacteria</taxon>
        <taxon>Burkholderiales</taxon>
        <taxon>Burkholderiaceae</taxon>
        <taxon>Burkholderia</taxon>
        <taxon>Burkholderia cepacia complex</taxon>
    </lineage>
</organism>
<dbReference type="PANTHER" id="PTHR13947:SF37">
    <property type="entry name" value="LD18367P"/>
    <property type="match status" value="1"/>
</dbReference>
<dbReference type="AlphaFoldDB" id="A0A2S9MV17"/>
<evidence type="ECO:0000259" key="2">
    <source>
        <dbReference type="PROSITE" id="PS51186"/>
    </source>
</evidence>
<protein>
    <submittedName>
        <fullName evidence="3">GNAT family N-acetyltransferase</fullName>
    </submittedName>
</protein>
<comment type="caution">
    <text evidence="3">The sequence shown here is derived from an EMBL/GenBank/DDBJ whole genome shotgun (WGS) entry which is preliminary data.</text>
</comment>